<evidence type="ECO:0000259" key="2">
    <source>
        <dbReference type="Pfam" id="PF00486"/>
    </source>
</evidence>
<dbReference type="InterPro" id="IPR016032">
    <property type="entry name" value="Sig_transdc_resp-reg_C-effctor"/>
</dbReference>
<dbReference type="InterPro" id="IPR001867">
    <property type="entry name" value="OmpR/PhoB-type_DNA-bd"/>
</dbReference>
<sequence length="68" mass="7627">MSRLNGFRLRALIRRTKTEALDHVRDHAFGGDIVEVHVSALRRKIDTSFGSHTVRGVGYRLTPGRTPA</sequence>
<name>A0ABV6TE04_9ACTN</name>
<dbReference type="InterPro" id="IPR036388">
    <property type="entry name" value="WH-like_DNA-bd_sf"/>
</dbReference>
<reference evidence="3 4" key="1">
    <citation type="submission" date="2024-09" db="EMBL/GenBank/DDBJ databases">
        <authorList>
            <person name="Sun Q."/>
            <person name="Mori K."/>
        </authorList>
    </citation>
    <scope>NUCLEOTIDE SEQUENCE [LARGE SCALE GENOMIC DNA]</scope>
    <source>
        <strain evidence="3 4">JCM 4557</strain>
    </source>
</reference>
<dbReference type="SUPFAM" id="SSF46894">
    <property type="entry name" value="C-terminal effector domain of the bipartite response regulators"/>
    <property type="match status" value="1"/>
</dbReference>
<organism evidence="3 4">
    <name type="scientific">Streptomyces noboritoensis</name>
    <dbReference type="NCBI Taxonomy" id="67337"/>
    <lineage>
        <taxon>Bacteria</taxon>
        <taxon>Bacillati</taxon>
        <taxon>Actinomycetota</taxon>
        <taxon>Actinomycetes</taxon>
        <taxon>Kitasatosporales</taxon>
        <taxon>Streptomycetaceae</taxon>
        <taxon>Streptomyces</taxon>
    </lineage>
</organism>
<evidence type="ECO:0000313" key="4">
    <source>
        <dbReference type="Proteomes" id="UP001589887"/>
    </source>
</evidence>
<accession>A0ABV6TE04</accession>
<protein>
    <submittedName>
        <fullName evidence="3">Winged helix-turn-helix domain-containing protein</fullName>
    </submittedName>
</protein>
<keyword evidence="4" id="KW-1185">Reference proteome</keyword>
<dbReference type="Pfam" id="PF00486">
    <property type="entry name" value="Trans_reg_C"/>
    <property type="match status" value="1"/>
</dbReference>
<gene>
    <name evidence="3" type="ORF">ACFH04_09850</name>
</gene>
<comment type="caution">
    <text evidence="3">The sequence shown here is derived from an EMBL/GenBank/DDBJ whole genome shotgun (WGS) entry which is preliminary data.</text>
</comment>
<feature type="domain" description="OmpR/PhoB-type" evidence="2">
    <location>
        <begin position="18"/>
        <end position="61"/>
    </location>
</feature>
<dbReference type="EMBL" id="JBHMQV010000009">
    <property type="protein sequence ID" value="MFC0844011.1"/>
    <property type="molecule type" value="Genomic_DNA"/>
</dbReference>
<keyword evidence="1" id="KW-0238">DNA-binding</keyword>
<dbReference type="Proteomes" id="UP001589887">
    <property type="component" value="Unassembled WGS sequence"/>
</dbReference>
<evidence type="ECO:0000313" key="3">
    <source>
        <dbReference type="EMBL" id="MFC0844011.1"/>
    </source>
</evidence>
<dbReference type="Gene3D" id="1.10.10.10">
    <property type="entry name" value="Winged helix-like DNA-binding domain superfamily/Winged helix DNA-binding domain"/>
    <property type="match status" value="1"/>
</dbReference>
<evidence type="ECO:0000256" key="1">
    <source>
        <dbReference type="ARBA" id="ARBA00023125"/>
    </source>
</evidence>
<proteinExistence type="predicted"/>